<feature type="region of interest" description="Disordered" evidence="1">
    <location>
        <begin position="144"/>
        <end position="211"/>
    </location>
</feature>
<dbReference type="InParanoid" id="T1ETU6"/>
<evidence type="ECO:0000256" key="1">
    <source>
        <dbReference type="SAM" id="MobiDB-lite"/>
    </source>
</evidence>
<dbReference type="KEGG" id="hro:HELRODRAFT_163255"/>
<feature type="region of interest" description="Disordered" evidence="1">
    <location>
        <begin position="304"/>
        <end position="329"/>
    </location>
</feature>
<reference evidence="2 4" key="2">
    <citation type="journal article" date="2013" name="Nature">
        <title>Insights into bilaterian evolution from three spiralian genomes.</title>
        <authorList>
            <person name="Simakov O."/>
            <person name="Marletaz F."/>
            <person name="Cho S.J."/>
            <person name="Edsinger-Gonzales E."/>
            <person name="Havlak P."/>
            <person name="Hellsten U."/>
            <person name="Kuo D.H."/>
            <person name="Larsson T."/>
            <person name="Lv J."/>
            <person name="Arendt D."/>
            <person name="Savage R."/>
            <person name="Osoegawa K."/>
            <person name="de Jong P."/>
            <person name="Grimwood J."/>
            <person name="Chapman J.A."/>
            <person name="Shapiro H."/>
            <person name="Aerts A."/>
            <person name="Otillar R.P."/>
            <person name="Terry A.Y."/>
            <person name="Boore J.L."/>
            <person name="Grigoriev I.V."/>
            <person name="Lindberg D.R."/>
            <person name="Seaver E.C."/>
            <person name="Weisblat D.A."/>
            <person name="Putnam N.H."/>
            <person name="Rokhsar D.S."/>
        </authorList>
    </citation>
    <scope>NUCLEOTIDE SEQUENCE</scope>
</reference>
<proteinExistence type="predicted"/>
<gene>
    <name evidence="3" type="primary">20199996</name>
    <name evidence="2" type="ORF">HELRODRAFT_163255</name>
</gene>
<dbReference type="HOGENOM" id="CLU_763494_0_0_1"/>
<organism evidence="3 4">
    <name type="scientific">Helobdella robusta</name>
    <name type="common">Californian leech</name>
    <dbReference type="NCBI Taxonomy" id="6412"/>
    <lineage>
        <taxon>Eukaryota</taxon>
        <taxon>Metazoa</taxon>
        <taxon>Spiralia</taxon>
        <taxon>Lophotrochozoa</taxon>
        <taxon>Annelida</taxon>
        <taxon>Clitellata</taxon>
        <taxon>Hirudinea</taxon>
        <taxon>Rhynchobdellida</taxon>
        <taxon>Glossiphoniidae</taxon>
        <taxon>Helobdella</taxon>
    </lineage>
</organism>
<name>T1ETU6_HELRO</name>
<dbReference type="EnsemblMetazoa" id="HelroT163255">
    <property type="protein sequence ID" value="HelroP163255"/>
    <property type="gene ID" value="HelroG163255"/>
</dbReference>
<reference evidence="3" key="3">
    <citation type="submission" date="2015-06" db="UniProtKB">
        <authorList>
            <consortium name="EnsemblMetazoa"/>
        </authorList>
    </citation>
    <scope>IDENTIFICATION</scope>
</reference>
<sequence length="363" mass="40894">MGVLMLLVIVLFYKRNKRRYVRSQTADPLIPSLCSQHSHHHHHHQLQLQQHLLPHQLSLLQSSYNATSELIDEASLNNDNNNSIYTISTFQQSSPQQYLMLGSHHHNHPLPCYEPVTASNYNDNVATTIRSTRAVRHQLPSNQLDQTNACSQQQQQQQQQPHHQPLQQQQQQHKQQPTNTLFLKNMQLAPKVDRRKVKETADTNDLSENQNKTNTLKKSLKSFQNIPTTGITPPLTGTTTTTSLFKPALISSMTTSITNNELNENLLNKKNTTSSQPEFCNCFGINNSICQDCNRIAQVNTSSKNATTISRKSSIKTNESKSGSANGRETNYLSNIDLLESSKVAYHPSALSPCCHSHSCHRS</sequence>
<keyword evidence="4" id="KW-1185">Reference proteome</keyword>
<evidence type="ECO:0000313" key="2">
    <source>
        <dbReference type="EMBL" id="ESN96214.1"/>
    </source>
</evidence>
<feature type="compositionally biased region" description="Low complexity" evidence="1">
    <location>
        <begin position="152"/>
        <end position="177"/>
    </location>
</feature>
<dbReference type="AlphaFoldDB" id="T1ETU6"/>
<dbReference type="RefSeq" id="XP_009025427.1">
    <property type="nucleotide sequence ID" value="XM_009027179.1"/>
</dbReference>
<dbReference type="CTD" id="20199996"/>
<dbReference type="Proteomes" id="UP000015101">
    <property type="component" value="Unassembled WGS sequence"/>
</dbReference>
<evidence type="ECO:0000313" key="3">
    <source>
        <dbReference type="EnsemblMetazoa" id="HelroP163255"/>
    </source>
</evidence>
<dbReference type="EMBL" id="AMQM01001357">
    <property type="status" value="NOT_ANNOTATED_CDS"/>
    <property type="molecule type" value="Genomic_DNA"/>
</dbReference>
<reference evidence="4" key="1">
    <citation type="submission" date="2012-12" db="EMBL/GenBank/DDBJ databases">
        <authorList>
            <person name="Hellsten U."/>
            <person name="Grimwood J."/>
            <person name="Chapman J.A."/>
            <person name="Shapiro H."/>
            <person name="Aerts A."/>
            <person name="Otillar R.P."/>
            <person name="Terry A.Y."/>
            <person name="Boore J.L."/>
            <person name="Simakov O."/>
            <person name="Marletaz F."/>
            <person name="Cho S.-J."/>
            <person name="Edsinger-Gonzales E."/>
            <person name="Havlak P."/>
            <person name="Kuo D.-H."/>
            <person name="Larsson T."/>
            <person name="Lv J."/>
            <person name="Arendt D."/>
            <person name="Savage R."/>
            <person name="Osoegawa K."/>
            <person name="de Jong P."/>
            <person name="Lindberg D.R."/>
            <person name="Seaver E.C."/>
            <person name="Weisblat D.A."/>
            <person name="Putnam N.H."/>
            <person name="Grigoriev I.V."/>
            <person name="Rokhsar D.S."/>
        </authorList>
    </citation>
    <scope>NUCLEOTIDE SEQUENCE</scope>
</reference>
<accession>T1ETU6</accession>
<dbReference type="EMBL" id="KB097495">
    <property type="protein sequence ID" value="ESN96214.1"/>
    <property type="molecule type" value="Genomic_DNA"/>
</dbReference>
<dbReference type="GeneID" id="20199996"/>
<evidence type="ECO:0000313" key="4">
    <source>
        <dbReference type="Proteomes" id="UP000015101"/>
    </source>
</evidence>
<protein>
    <submittedName>
        <fullName evidence="2 3">Uncharacterized protein</fullName>
    </submittedName>
</protein>